<feature type="region of interest" description="Disordered" evidence="1">
    <location>
        <begin position="195"/>
        <end position="214"/>
    </location>
</feature>
<feature type="compositionally biased region" description="Basic and acidic residues" evidence="1">
    <location>
        <begin position="141"/>
        <end position="162"/>
    </location>
</feature>
<dbReference type="Proteomes" id="UP000230233">
    <property type="component" value="Chromosome V"/>
</dbReference>
<dbReference type="STRING" id="1611254.A0A2G5TUM7"/>
<accession>A0A2G5TUM7</accession>
<proteinExistence type="predicted"/>
<feature type="compositionally biased region" description="Polar residues" evidence="1">
    <location>
        <begin position="59"/>
        <end position="68"/>
    </location>
</feature>
<dbReference type="EMBL" id="PDUG01000005">
    <property type="protein sequence ID" value="PIC30997.1"/>
    <property type="molecule type" value="Genomic_DNA"/>
</dbReference>
<protein>
    <submittedName>
        <fullName evidence="2">Uncharacterized protein</fullName>
    </submittedName>
</protein>
<evidence type="ECO:0000256" key="1">
    <source>
        <dbReference type="SAM" id="MobiDB-lite"/>
    </source>
</evidence>
<evidence type="ECO:0000313" key="3">
    <source>
        <dbReference type="Proteomes" id="UP000230233"/>
    </source>
</evidence>
<feature type="region of interest" description="Disordered" evidence="1">
    <location>
        <begin position="29"/>
        <end position="117"/>
    </location>
</feature>
<evidence type="ECO:0000313" key="2">
    <source>
        <dbReference type="EMBL" id="PIC30997.1"/>
    </source>
</evidence>
<feature type="region of interest" description="Disordered" evidence="1">
    <location>
        <begin position="131"/>
        <end position="162"/>
    </location>
</feature>
<name>A0A2G5TUM7_9PELO</name>
<sequence length="214" mass="24012">MYSPLSIQNIFRNRANDYRYHQLLNSSMAPAPPPTHRIPRITKCSSDGASPRHRRYSTDRPSLQVSLSHETRKKRSRLIRTRNVQSDSRKSCTSNTLSSSLSTIPITGPKSTASPSRVLVKGHTVSTCTPRFGSTSIPAPLDRRQGRSCEFHTSDEDRHDRFDNPIAQVSSDILRVSGYTQQFRSLLTARFSPRRESTPNVNIEVGTDDETKAG</sequence>
<keyword evidence="3" id="KW-1185">Reference proteome</keyword>
<gene>
    <name evidence="2" type="primary">Cnig_chr_V.g22056</name>
    <name evidence="2" type="ORF">B9Z55_022056</name>
</gene>
<dbReference type="AlphaFoldDB" id="A0A2G5TUM7"/>
<dbReference type="OrthoDB" id="5809340at2759"/>
<feature type="compositionally biased region" description="Basic residues" evidence="1">
    <location>
        <begin position="71"/>
        <end position="80"/>
    </location>
</feature>
<feature type="compositionally biased region" description="Low complexity" evidence="1">
    <location>
        <begin position="91"/>
        <end position="103"/>
    </location>
</feature>
<comment type="caution">
    <text evidence="2">The sequence shown here is derived from an EMBL/GenBank/DDBJ whole genome shotgun (WGS) entry which is preliminary data.</text>
</comment>
<reference evidence="3" key="1">
    <citation type="submission" date="2017-10" db="EMBL/GenBank/DDBJ databases">
        <title>Rapid genome shrinkage in a self-fertile nematode reveals novel sperm competition proteins.</title>
        <authorList>
            <person name="Yin D."/>
            <person name="Schwarz E.M."/>
            <person name="Thomas C.G."/>
            <person name="Felde R.L."/>
            <person name="Korf I.F."/>
            <person name="Cutter A.D."/>
            <person name="Schartner C.M."/>
            <person name="Ralston E.J."/>
            <person name="Meyer B.J."/>
            <person name="Haag E.S."/>
        </authorList>
    </citation>
    <scope>NUCLEOTIDE SEQUENCE [LARGE SCALE GENOMIC DNA]</scope>
    <source>
        <strain evidence="3">JU1422</strain>
    </source>
</reference>
<organism evidence="2 3">
    <name type="scientific">Caenorhabditis nigoni</name>
    <dbReference type="NCBI Taxonomy" id="1611254"/>
    <lineage>
        <taxon>Eukaryota</taxon>
        <taxon>Metazoa</taxon>
        <taxon>Ecdysozoa</taxon>
        <taxon>Nematoda</taxon>
        <taxon>Chromadorea</taxon>
        <taxon>Rhabditida</taxon>
        <taxon>Rhabditina</taxon>
        <taxon>Rhabditomorpha</taxon>
        <taxon>Rhabditoidea</taxon>
        <taxon>Rhabditidae</taxon>
        <taxon>Peloderinae</taxon>
        <taxon>Caenorhabditis</taxon>
    </lineage>
</organism>